<proteinExistence type="predicted"/>
<comment type="caution">
    <text evidence="2">The sequence shown here is derived from an EMBL/GenBank/DDBJ whole genome shotgun (WGS) entry which is preliminary data.</text>
</comment>
<sequence>MEMRWWLRSCNELPTYPVLGIKPERSSIERNILPCDQESSSFYSSEVDRNLLRVSRPRATTDPAISGSEQSKRDSRLTRSNSACGLDSVELELDFVFTSSSDSKQLDFGQGYLVGSRLEPDFEYPPLGREKISRELSFCERSAKSAATRCEQAIQSRANGVVEIVHVAVEYTLRDEVVGQVLHAAIGDDTRVTHLRRTISLRSNSEQ</sequence>
<name>A0A6D2JU56_9BRAS</name>
<reference evidence="2" key="1">
    <citation type="submission" date="2020-01" db="EMBL/GenBank/DDBJ databases">
        <authorList>
            <person name="Mishra B."/>
        </authorList>
    </citation>
    <scope>NUCLEOTIDE SEQUENCE [LARGE SCALE GENOMIC DNA]</scope>
</reference>
<evidence type="ECO:0000313" key="2">
    <source>
        <dbReference type="EMBL" id="CAA7042847.1"/>
    </source>
</evidence>
<organism evidence="2 3">
    <name type="scientific">Microthlaspi erraticum</name>
    <dbReference type="NCBI Taxonomy" id="1685480"/>
    <lineage>
        <taxon>Eukaryota</taxon>
        <taxon>Viridiplantae</taxon>
        <taxon>Streptophyta</taxon>
        <taxon>Embryophyta</taxon>
        <taxon>Tracheophyta</taxon>
        <taxon>Spermatophyta</taxon>
        <taxon>Magnoliopsida</taxon>
        <taxon>eudicotyledons</taxon>
        <taxon>Gunneridae</taxon>
        <taxon>Pentapetalae</taxon>
        <taxon>rosids</taxon>
        <taxon>malvids</taxon>
        <taxon>Brassicales</taxon>
        <taxon>Brassicaceae</taxon>
        <taxon>Coluteocarpeae</taxon>
        <taxon>Microthlaspi</taxon>
    </lineage>
</organism>
<protein>
    <submittedName>
        <fullName evidence="2">Uncharacterized protein</fullName>
    </submittedName>
</protein>
<dbReference type="AlphaFoldDB" id="A0A6D2JU56"/>
<feature type="region of interest" description="Disordered" evidence="1">
    <location>
        <begin position="55"/>
        <end position="79"/>
    </location>
</feature>
<dbReference type="EMBL" id="CACVBM020001274">
    <property type="protein sequence ID" value="CAA7042847.1"/>
    <property type="molecule type" value="Genomic_DNA"/>
</dbReference>
<evidence type="ECO:0000256" key="1">
    <source>
        <dbReference type="SAM" id="MobiDB-lite"/>
    </source>
</evidence>
<dbReference type="Proteomes" id="UP000467841">
    <property type="component" value="Unassembled WGS sequence"/>
</dbReference>
<keyword evidence="3" id="KW-1185">Reference proteome</keyword>
<accession>A0A6D2JU56</accession>
<evidence type="ECO:0000313" key="3">
    <source>
        <dbReference type="Proteomes" id="UP000467841"/>
    </source>
</evidence>
<gene>
    <name evidence="2" type="ORF">MERR_LOCUS30082</name>
</gene>